<evidence type="ECO:0000313" key="3">
    <source>
        <dbReference type="Proteomes" id="UP000887013"/>
    </source>
</evidence>
<evidence type="ECO:0000256" key="1">
    <source>
        <dbReference type="SAM" id="MobiDB-lite"/>
    </source>
</evidence>
<keyword evidence="3" id="KW-1185">Reference proteome</keyword>
<feature type="region of interest" description="Disordered" evidence="1">
    <location>
        <begin position="83"/>
        <end position="108"/>
    </location>
</feature>
<sequence>MVSGAQNPLNTRETLHRQTSPKSHQTHNVDVERCSLTFPIQKNVSACHSRALIPKLGLKPCRPLQELEPELMARAEVTCHSSLSKNAFPTRPSTRFSLPWDDPQGRSA</sequence>
<comment type="caution">
    <text evidence="2">The sequence shown here is derived from an EMBL/GenBank/DDBJ whole genome shotgun (WGS) entry which is preliminary data.</text>
</comment>
<feature type="region of interest" description="Disordered" evidence="1">
    <location>
        <begin position="1"/>
        <end position="29"/>
    </location>
</feature>
<feature type="compositionally biased region" description="Polar residues" evidence="1">
    <location>
        <begin position="1"/>
        <end position="26"/>
    </location>
</feature>
<reference evidence="2" key="1">
    <citation type="submission" date="2020-08" db="EMBL/GenBank/DDBJ databases">
        <title>Multicomponent nature underlies the extraordinary mechanical properties of spider dragline silk.</title>
        <authorList>
            <person name="Kono N."/>
            <person name="Nakamura H."/>
            <person name="Mori M."/>
            <person name="Yoshida Y."/>
            <person name="Ohtoshi R."/>
            <person name="Malay A.D."/>
            <person name="Moran D.A.P."/>
            <person name="Tomita M."/>
            <person name="Numata K."/>
            <person name="Arakawa K."/>
        </authorList>
    </citation>
    <scope>NUCLEOTIDE SEQUENCE</scope>
</reference>
<dbReference type="EMBL" id="BMAW01077219">
    <property type="protein sequence ID" value="GFU05222.1"/>
    <property type="molecule type" value="Genomic_DNA"/>
</dbReference>
<feature type="compositionally biased region" description="Polar residues" evidence="1">
    <location>
        <begin position="83"/>
        <end position="96"/>
    </location>
</feature>
<evidence type="ECO:0000313" key="2">
    <source>
        <dbReference type="EMBL" id="GFU05222.1"/>
    </source>
</evidence>
<gene>
    <name evidence="2" type="ORF">NPIL_426421</name>
</gene>
<organism evidence="2 3">
    <name type="scientific">Nephila pilipes</name>
    <name type="common">Giant wood spider</name>
    <name type="synonym">Nephila maculata</name>
    <dbReference type="NCBI Taxonomy" id="299642"/>
    <lineage>
        <taxon>Eukaryota</taxon>
        <taxon>Metazoa</taxon>
        <taxon>Ecdysozoa</taxon>
        <taxon>Arthropoda</taxon>
        <taxon>Chelicerata</taxon>
        <taxon>Arachnida</taxon>
        <taxon>Araneae</taxon>
        <taxon>Araneomorphae</taxon>
        <taxon>Entelegynae</taxon>
        <taxon>Araneoidea</taxon>
        <taxon>Nephilidae</taxon>
        <taxon>Nephila</taxon>
    </lineage>
</organism>
<protein>
    <submittedName>
        <fullName evidence="2">Uncharacterized protein</fullName>
    </submittedName>
</protein>
<dbReference type="AlphaFoldDB" id="A0A8X6UFJ7"/>
<accession>A0A8X6UFJ7</accession>
<dbReference type="Proteomes" id="UP000887013">
    <property type="component" value="Unassembled WGS sequence"/>
</dbReference>
<name>A0A8X6UFJ7_NEPPI</name>
<proteinExistence type="predicted"/>